<evidence type="ECO:0000313" key="10">
    <source>
        <dbReference type="EMBL" id="TCD68353.1"/>
    </source>
</evidence>
<dbReference type="Gene3D" id="1.10.630.10">
    <property type="entry name" value="Cytochrome P450"/>
    <property type="match status" value="1"/>
</dbReference>
<protein>
    <recommendedName>
        <fullName evidence="12">Cytochrome P450 67</fullName>
    </recommendedName>
</protein>
<dbReference type="PRINTS" id="PR00465">
    <property type="entry name" value="EP450IV"/>
</dbReference>
<comment type="pathway">
    <text evidence="2">Secondary metabolite biosynthesis.</text>
</comment>
<organism evidence="10 11">
    <name type="scientific">Steccherinum ochraceum</name>
    <dbReference type="NCBI Taxonomy" id="92696"/>
    <lineage>
        <taxon>Eukaryota</taxon>
        <taxon>Fungi</taxon>
        <taxon>Dikarya</taxon>
        <taxon>Basidiomycota</taxon>
        <taxon>Agaricomycotina</taxon>
        <taxon>Agaricomycetes</taxon>
        <taxon>Polyporales</taxon>
        <taxon>Steccherinaceae</taxon>
        <taxon>Steccherinum</taxon>
    </lineage>
</organism>
<evidence type="ECO:0000256" key="7">
    <source>
        <dbReference type="ARBA" id="ARBA00023033"/>
    </source>
</evidence>
<keyword evidence="4 8" id="KW-0479">Metal-binding</keyword>
<keyword evidence="9" id="KW-0812">Transmembrane</keyword>
<name>A0A4R0RMT7_9APHY</name>
<dbReference type="InterPro" id="IPR050121">
    <property type="entry name" value="Cytochrome_P450_monoxygenase"/>
</dbReference>
<dbReference type="Pfam" id="PF00067">
    <property type="entry name" value="p450"/>
    <property type="match status" value="1"/>
</dbReference>
<feature type="transmembrane region" description="Helical" evidence="9">
    <location>
        <begin position="65"/>
        <end position="86"/>
    </location>
</feature>
<keyword evidence="6 8" id="KW-0408">Iron</keyword>
<keyword evidence="8" id="KW-0349">Heme</keyword>
<evidence type="ECO:0000256" key="1">
    <source>
        <dbReference type="ARBA" id="ARBA00001971"/>
    </source>
</evidence>
<dbReference type="PANTHER" id="PTHR24305">
    <property type="entry name" value="CYTOCHROME P450"/>
    <property type="match status" value="1"/>
</dbReference>
<dbReference type="GO" id="GO:0005506">
    <property type="term" value="F:iron ion binding"/>
    <property type="evidence" value="ECO:0007669"/>
    <property type="project" value="InterPro"/>
</dbReference>
<dbReference type="OrthoDB" id="6692864at2759"/>
<feature type="transmembrane region" description="Helical" evidence="9">
    <location>
        <begin position="38"/>
        <end position="58"/>
    </location>
</feature>
<accession>A0A4R0RMT7</accession>
<evidence type="ECO:0000256" key="4">
    <source>
        <dbReference type="ARBA" id="ARBA00022723"/>
    </source>
</evidence>
<feature type="transmembrane region" description="Helical" evidence="9">
    <location>
        <begin position="12"/>
        <end position="32"/>
    </location>
</feature>
<dbReference type="PANTHER" id="PTHR24305:SF187">
    <property type="entry name" value="P450, PUTATIVE (EUROFUNG)-RELATED"/>
    <property type="match status" value="1"/>
</dbReference>
<reference evidence="10 11" key="1">
    <citation type="submission" date="2018-11" db="EMBL/GenBank/DDBJ databases">
        <title>Genome assembly of Steccherinum ochraceum LE-BIN_3174, the white-rot fungus of the Steccherinaceae family (The Residual Polyporoid clade, Polyporales, Basidiomycota).</title>
        <authorList>
            <person name="Fedorova T.V."/>
            <person name="Glazunova O.A."/>
            <person name="Landesman E.O."/>
            <person name="Moiseenko K.V."/>
            <person name="Psurtseva N.V."/>
            <person name="Savinova O.S."/>
            <person name="Shakhova N.V."/>
            <person name="Tyazhelova T.V."/>
            <person name="Vasina D.V."/>
        </authorList>
    </citation>
    <scope>NUCLEOTIDE SEQUENCE [LARGE SCALE GENOMIC DNA]</scope>
    <source>
        <strain evidence="10 11">LE-BIN_3174</strain>
    </source>
</reference>
<keyword evidence="7" id="KW-0503">Monooxygenase</keyword>
<evidence type="ECO:0008006" key="12">
    <source>
        <dbReference type="Google" id="ProtNLM"/>
    </source>
</evidence>
<dbReference type="EMBL" id="RWJN01000069">
    <property type="protein sequence ID" value="TCD68353.1"/>
    <property type="molecule type" value="Genomic_DNA"/>
</dbReference>
<dbReference type="InterPro" id="IPR002403">
    <property type="entry name" value="Cyt_P450_E_grp-IV"/>
</dbReference>
<evidence type="ECO:0000313" key="11">
    <source>
        <dbReference type="Proteomes" id="UP000292702"/>
    </source>
</evidence>
<evidence type="ECO:0000256" key="3">
    <source>
        <dbReference type="ARBA" id="ARBA00010617"/>
    </source>
</evidence>
<evidence type="ECO:0000256" key="6">
    <source>
        <dbReference type="ARBA" id="ARBA00023004"/>
    </source>
</evidence>
<evidence type="ECO:0000256" key="5">
    <source>
        <dbReference type="ARBA" id="ARBA00023002"/>
    </source>
</evidence>
<feature type="binding site" description="axial binding residue" evidence="8">
    <location>
        <position position="493"/>
    </location>
    <ligand>
        <name>heme</name>
        <dbReference type="ChEBI" id="CHEBI:30413"/>
    </ligand>
    <ligandPart>
        <name>Fe</name>
        <dbReference type="ChEBI" id="CHEBI:18248"/>
    </ligandPart>
</feature>
<keyword evidence="9" id="KW-0472">Membrane</keyword>
<dbReference type="InterPro" id="IPR001128">
    <property type="entry name" value="Cyt_P450"/>
</dbReference>
<gene>
    <name evidence="10" type="ORF">EIP91_010991</name>
</gene>
<dbReference type="SUPFAM" id="SSF48264">
    <property type="entry name" value="Cytochrome P450"/>
    <property type="match status" value="1"/>
</dbReference>
<evidence type="ECO:0000256" key="8">
    <source>
        <dbReference type="PIRSR" id="PIRSR602403-1"/>
    </source>
</evidence>
<dbReference type="STRING" id="92696.A0A4R0RMT7"/>
<dbReference type="InterPro" id="IPR036396">
    <property type="entry name" value="Cyt_P450_sf"/>
</dbReference>
<dbReference type="AlphaFoldDB" id="A0A4R0RMT7"/>
<proteinExistence type="inferred from homology"/>
<evidence type="ECO:0000256" key="2">
    <source>
        <dbReference type="ARBA" id="ARBA00005179"/>
    </source>
</evidence>
<dbReference type="GO" id="GO:0020037">
    <property type="term" value="F:heme binding"/>
    <property type="evidence" value="ECO:0007669"/>
    <property type="project" value="InterPro"/>
</dbReference>
<comment type="caution">
    <text evidence="10">The sequence shown here is derived from an EMBL/GenBank/DDBJ whole genome shotgun (WGS) entry which is preliminary data.</text>
</comment>
<dbReference type="Proteomes" id="UP000292702">
    <property type="component" value="Unassembled WGS sequence"/>
</dbReference>
<evidence type="ECO:0000256" key="9">
    <source>
        <dbReference type="SAM" id="Phobius"/>
    </source>
</evidence>
<comment type="cofactor">
    <cofactor evidence="1 8">
        <name>heme</name>
        <dbReference type="ChEBI" id="CHEBI:30413"/>
    </cofactor>
</comment>
<comment type="similarity">
    <text evidence="3">Belongs to the cytochrome P450 family.</text>
</comment>
<dbReference type="GO" id="GO:0004497">
    <property type="term" value="F:monooxygenase activity"/>
    <property type="evidence" value="ECO:0007669"/>
    <property type="project" value="UniProtKB-KW"/>
</dbReference>
<sequence>MITFHSLATINPSLPIALLVVSGAALVVHLIFNRLEPLSLPVPILFFICLPLGLSVLLQPYLSHLAAISTAFLVFHGTLLTSITIYRLSSFHPLAQYPGPIRLKLSSWWVYQMAASGKRHQYICSLHKKYASDVVRIGPNELSLVDVSAIPQIMGSNGLTKGPGWDGHTRYSENRPLIAWRDPAMHAQRRRPWTRAFSTAALKEYEPTLAERTVQLVEMMTRTPGKAVDLAECMRFFSYDFMSDMAFGGGSELMRDGDTHGFIETMHKGVLDAIVAEACPWYAYYVPNSLTTFLRASATRAQERILRGAVRKDVFHFLNHDDRPESSPPLLLVAAEGSMVILAGSDTTAATLSSIMFYLIQDPHSYKKLQNEVDTFYPPGDSALDCKYHSQMPFLEAVINESLRLYPLIPTGSQRATKGDGLALNSCYIPPNTSVRLHTWTIHRDPRNFSPNPDGFWPDRWLIAEDPSSYKGPEPFVHNTTAFIPFSYGPANCAGKNLALKELRMVLCCMMQQVELSFEESYDPDDWDRDMKDFFILDVGRMPVVVKPRSADSMVY</sequence>
<keyword evidence="5" id="KW-0560">Oxidoreductase</keyword>
<dbReference type="GO" id="GO:0016705">
    <property type="term" value="F:oxidoreductase activity, acting on paired donors, with incorporation or reduction of molecular oxygen"/>
    <property type="evidence" value="ECO:0007669"/>
    <property type="project" value="InterPro"/>
</dbReference>
<dbReference type="PRINTS" id="PR00385">
    <property type="entry name" value="P450"/>
</dbReference>
<keyword evidence="11" id="KW-1185">Reference proteome</keyword>
<keyword evidence="9" id="KW-1133">Transmembrane helix</keyword>